<dbReference type="EMBL" id="MDEO01000029">
    <property type="protein sequence ID" value="OCX20707.1"/>
    <property type="molecule type" value="Genomic_DNA"/>
</dbReference>
<comment type="caution">
    <text evidence="1">The sequence shown here is derived from an EMBL/GenBank/DDBJ whole genome shotgun (WGS) entry which is preliminary data.</text>
</comment>
<keyword evidence="2" id="KW-1185">Reference proteome</keyword>
<organism evidence="1 2">
    <name type="scientific">Mesorhizobium hungaricum</name>
    <dbReference type="NCBI Taxonomy" id="1566387"/>
    <lineage>
        <taxon>Bacteria</taxon>
        <taxon>Pseudomonadati</taxon>
        <taxon>Pseudomonadota</taxon>
        <taxon>Alphaproteobacteria</taxon>
        <taxon>Hyphomicrobiales</taxon>
        <taxon>Phyllobacteriaceae</taxon>
        <taxon>Mesorhizobium</taxon>
    </lineage>
</organism>
<evidence type="ECO:0000313" key="1">
    <source>
        <dbReference type="EMBL" id="OCX20707.1"/>
    </source>
</evidence>
<gene>
    <name evidence="1" type="ORF">QV13_08525</name>
</gene>
<protein>
    <submittedName>
        <fullName evidence="1">Uncharacterized protein</fullName>
    </submittedName>
</protein>
<dbReference type="Proteomes" id="UP000094412">
    <property type="component" value="Unassembled WGS sequence"/>
</dbReference>
<name>A0A1C2E116_9HYPH</name>
<proteinExistence type="predicted"/>
<sequence length="107" mass="11392">MNVWLRKAADRSGQSHAPLTEMVQGQKIMSDEGNVGPGLRSTALARFTGAAPEIVACTSDHAIILRLELQRGDSQGNDKQGGHHRETCPNAARFNFAEGLNGGLPIA</sequence>
<dbReference type="AlphaFoldDB" id="A0A1C2E116"/>
<reference evidence="1 2" key="1">
    <citation type="submission" date="2016-08" db="EMBL/GenBank/DDBJ databases">
        <title>Whole genome sequence of Mesorhizobium sp. strain UASWS1009 isolated from industrial sewage.</title>
        <authorList>
            <person name="Crovadore J."/>
            <person name="Calmin G."/>
            <person name="Chablais R."/>
            <person name="Cochard B."/>
            <person name="Lefort F."/>
        </authorList>
    </citation>
    <scope>NUCLEOTIDE SEQUENCE [LARGE SCALE GENOMIC DNA]</scope>
    <source>
        <strain evidence="1 2">UASWS1009</strain>
    </source>
</reference>
<evidence type="ECO:0000313" key="2">
    <source>
        <dbReference type="Proteomes" id="UP000094412"/>
    </source>
</evidence>
<accession>A0A1C2E116</accession>